<proteinExistence type="predicted"/>
<name>A0A8S9TT97_PHYIN</name>
<dbReference type="Proteomes" id="UP000704712">
    <property type="component" value="Unassembled WGS sequence"/>
</dbReference>
<evidence type="ECO:0000256" key="1">
    <source>
        <dbReference type="SAM" id="Phobius"/>
    </source>
</evidence>
<keyword evidence="1" id="KW-1133">Transmembrane helix</keyword>
<feature type="transmembrane region" description="Helical" evidence="1">
    <location>
        <begin position="59"/>
        <end position="78"/>
    </location>
</feature>
<dbReference type="AlphaFoldDB" id="A0A8S9TT97"/>
<feature type="transmembrane region" description="Helical" evidence="1">
    <location>
        <begin position="255"/>
        <end position="274"/>
    </location>
</feature>
<protein>
    <submittedName>
        <fullName evidence="2">Uncharacterized protein</fullName>
    </submittedName>
</protein>
<dbReference type="EMBL" id="JAACNO010002805">
    <property type="protein sequence ID" value="KAF4130752.1"/>
    <property type="molecule type" value="Genomic_DNA"/>
</dbReference>
<organism evidence="2 3">
    <name type="scientific">Phytophthora infestans</name>
    <name type="common">Potato late blight agent</name>
    <name type="synonym">Botrytis infestans</name>
    <dbReference type="NCBI Taxonomy" id="4787"/>
    <lineage>
        <taxon>Eukaryota</taxon>
        <taxon>Sar</taxon>
        <taxon>Stramenopiles</taxon>
        <taxon>Oomycota</taxon>
        <taxon>Peronosporomycetes</taxon>
        <taxon>Peronosporales</taxon>
        <taxon>Peronosporaceae</taxon>
        <taxon>Phytophthora</taxon>
    </lineage>
</organism>
<comment type="caution">
    <text evidence="2">The sequence shown here is derived from an EMBL/GenBank/DDBJ whole genome shotgun (WGS) entry which is preliminary data.</text>
</comment>
<feature type="transmembrane region" description="Helical" evidence="1">
    <location>
        <begin position="165"/>
        <end position="186"/>
    </location>
</feature>
<evidence type="ECO:0000313" key="2">
    <source>
        <dbReference type="EMBL" id="KAF4130752.1"/>
    </source>
</evidence>
<feature type="transmembrane region" description="Helical" evidence="1">
    <location>
        <begin position="198"/>
        <end position="222"/>
    </location>
</feature>
<reference evidence="2" key="1">
    <citation type="submission" date="2020-03" db="EMBL/GenBank/DDBJ databases">
        <title>Hybrid Assembly of Korean Phytophthora infestans isolates.</title>
        <authorList>
            <person name="Prokchorchik M."/>
            <person name="Lee Y."/>
            <person name="Seo J."/>
            <person name="Cho J.-H."/>
            <person name="Park Y.-E."/>
            <person name="Jang D.-C."/>
            <person name="Im J.-S."/>
            <person name="Choi J.-G."/>
            <person name="Park H.-J."/>
            <person name="Lee G.-B."/>
            <person name="Lee Y.-G."/>
            <person name="Hong S.-Y."/>
            <person name="Cho K."/>
            <person name="Sohn K.H."/>
        </authorList>
    </citation>
    <scope>NUCLEOTIDE SEQUENCE</scope>
    <source>
        <strain evidence="2">KR_2_A2</strain>
    </source>
</reference>
<accession>A0A8S9TT97</accession>
<keyword evidence="1" id="KW-0472">Membrane</keyword>
<feature type="transmembrane region" description="Helical" evidence="1">
    <location>
        <begin position="129"/>
        <end position="153"/>
    </location>
</feature>
<sequence>MVHRVGPLERPEKREQLSLFTQVKRKVAASWQRSHIGHRSQYSIERLLAFRDYHERTSLARVIAVCVFTPIPALLTAFVLDCIPLKPPSDGWQANYAVWIRLFLSLFVATVGVTFQVREVIEPATLPLSGIVTIALGTAMCSVATLLIAAVIWRFPTPFGFVLNIGPYVVFFSIFTILVIGPRVLLQSPVLREQISSQLLIIANQGVVVGCFTLFSAVFNLLSGTQQTIFILTMPLFKFVTKQNIANVARSYHEYVGLVVVFSVDLFNVFYASICMQASKSIMTTVIIMAADGFNLVLALQAIVHHTGTLKTQGFILELPSTTGKRR</sequence>
<feature type="transmembrane region" description="Helical" evidence="1">
    <location>
        <begin position="98"/>
        <end position="117"/>
    </location>
</feature>
<keyword evidence="1" id="KW-0812">Transmembrane</keyword>
<gene>
    <name evidence="2" type="ORF">GN958_ATG20057</name>
</gene>
<evidence type="ECO:0000313" key="3">
    <source>
        <dbReference type="Proteomes" id="UP000704712"/>
    </source>
</evidence>
<feature type="transmembrane region" description="Helical" evidence="1">
    <location>
        <begin position="286"/>
        <end position="304"/>
    </location>
</feature>